<gene>
    <name evidence="2" type="ORF">LSH36_311g01005</name>
</gene>
<dbReference type="Proteomes" id="UP001208570">
    <property type="component" value="Unassembled WGS sequence"/>
</dbReference>
<keyword evidence="3" id="KW-1185">Reference proteome</keyword>
<name>A0AAD9JHS1_9ANNE</name>
<evidence type="ECO:0000313" key="2">
    <source>
        <dbReference type="EMBL" id="KAK2153002.1"/>
    </source>
</evidence>
<protein>
    <submittedName>
        <fullName evidence="2">Uncharacterized protein</fullName>
    </submittedName>
</protein>
<keyword evidence="1" id="KW-0472">Membrane</keyword>
<accession>A0AAD9JHS1</accession>
<keyword evidence="1" id="KW-1133">Transmembrane helix</keyword>
<dbReference type="AlphaFoldDB" id="A0AAD9JHS1"/>
<organism evidence="2 3">
    <name type="scientific">Paralvinella palmiformis</name>
    <dbReference type="NCBI Taxonomy" id="53620"/>
    <lineage>
        <taxon>Eukaryota</taxon>
        <taxon>Metazoa</taxon>
        <taxon>Spiralia</taxon>
        <taxon>Lophotrochozoa</taxon>
        <taxon>Annelida</taxon>
        <taxon>Polychaeta</taxon>
        <taxon>Sedentaria</taxon>
        <taxon>Canalipalpata</taxon>
        <taxon>Terebellida</taxon>
        <taxon>Terebelliformia</taxon>
        <taxon>Alvinellidae</taxon>
        <taxon>Paralvinella</taxon>
    </lineage>
</organism>
<feature type="transmembrane region" description="Helical" evidence="1">
    <location>
        <begin position="6"/>
        <end position="27"/>
    </location>
</feature>
<dbReference type="EMBL" id="JAODUP010000311">
    <property type="protein sequence ID" value="KAK2153002.1"/>
    <property type="molecule type" value="Genomic_DNA"/>
</dbReference>
<reference evidence="2" key="1">
    <citation type="journal article" date="2023" name="Mol. Biol. Evol.">
        <title>Third-Generation Sequencing Reveals the Adaptive Role of the Epigenome in Three Deep-Sea Polychaetes.</title>
        <authorList>
            <person name="Perez M."/>
            <person name="Aroh O."/>
            <person name="Sun Y."/>
            <person name="Lan Y."/>
            <person name="Juniper S.K."/>
            <person name="Young C.R."/>
            <person name="Angers B."/>
            <person name="Qian P.Y."/>
        </authorList>
    </citation>
    <scope>NUCLEOTIDE SEQUENCE</scope>
    <source>
        <strain evidence="2">P08H-3</strain>
    </source>
</reference>
<sequence length="111" mass="12798">MTTEIFIWLVFLLVISVFMLHNTAIAIGDDENRDFHFIQELPQDWTEPDEGHRLTIYQEYKIPQPCWLNLLELHSTLGGLSSILGRRKSLRSNVCDEQGPAHILGELHSVK</sequence>
<evidence type="ECO:0000313" key="3">
    <source>
        <dbReference type="Proteomes" id="UP001208570"/>
    </source>
</evidence>
<keyword evidence="1" id="KW-0812">Transmembrane</keyword>
<comment type="caution">
    <text evidence="2">The sequence shown here is derived from an EMBL/GenBank/DDBJ whole genome shotgun (WGS) entry which is preliminary data.</text>
</comment>
<proteinExistence type="predicted"/>
<evidence type="ECO:0000256" key="1">
    <source>
        <dbReference type="SAM" id="Phobius"/>
    </source>
</evidence>